<evidence type="ECO:0008006" key="4">
    <source>
        <dbReference type="Google" id="ProtNLM"/>
    </source>
</evidence>
<organism evidence="2 3">
    <name type="scientific">Sorghum bicolor</name>
    <name type="common">Sorghum</name>
    <name type="synonym">Sorghum vulgare</name>
    <dbReference type="NCBI Taxonomy" id="4558"/>
    <lineage>
        <taxon>Eukaryota</taxon>
        <taxon>Viridiplantae</taxon>
        <taxon>Streptophyta</taxon>
        <taxon>Embryophyta</taxon>
        <taxon>Tracheophyta</taxon>
        <taxon>Spermatophyta</taxon>
        <taxon>Magnoliopsida</taxon>
        <taxon>Liliopsida</taxon>
        <taxon>Poales</taxon>
        <taxon>Poaceae</taxon>
        <taxon>PACMAD clade</taxon>
        <taxon>Panicoideae</taxon>
        <taxon>Andropogonodae</taxon>
        <taxon>Andropogoneae</taxon>
        <taxon>Sorghinae</taxon>
        <taxon>Sorghum</taxon>
    </lineage>
</organism>
<reference evidence="2" key="2">
    <citation type="submission" date="2020-10" db="EMBL/GenBank/DDBJ databases">
        <authorList>
            <person name="Cooper E.A."/>
            <person name="Brenton Z.W."/>
            <person name="Flinn B.S."/>
            <person name="Jenkins J."/>
            <person name="Shu S."/>
            <person name="Flowers D."/>
            <person name="Luo F."/>
            <person name="Wang Y."/>
            <person name="Xia P."/>
            <person name="Barry K."/>
            <person name="Daum C."/>
            <person name="Lipzen A."/>
            <person name="Yoshinaga Y."/>
            <person name="Schmutz J."/>
            <person name="Saski C."/>
            <person name="Vermerris W."/>
            <person name="Kresovich S."/>
        </authorList>
    </citation>
    <scope>NUCLEOTIDE SEQUENCE</scope>
</reference>
<accession>A0A921RKP4</accession>
<evidence type="ECO:0000256" key="1">
    <source>
        <dbReference type="SAM" id="SignalP"/>
    </source>
</evidence>
<dbReference type="AlphaFoldDB" id="A0A921RKP4"/>
<sequence length="87" mass="9180">MLPPAAHLLLALSHLRFSSPACEQLLPVLTQLVLDPVPLPPNNPSRIPGNASGRGKGASAALELDLLLLLPLPLVMDRVWPSVNPAP</sequence>
<dbReference type="EMBL" id="CM027681">
    <property type="protein sequence ID" value="KAG0541490.1"/>
    <property type="molecule type" value="Genomic_DNA"/>
</dbReference>
<comment type="caution">
    <text evidence="2">The sequence shown here is derived from an EMBL/GenBank/DDBJ whole genome shotgun (WGS) entry which is preliminary data.</text>
</comment>
<gene>
    <name evidence="2" type="ORF">BDA96_02G021000</name>
</gene>
<name>A0A921RKP4_SORBI</name>
<evidence type="ECO:0000313" key="2">
    <source>
        <dbReference type="EMBL" id="KAG0541490.1"/>
    </source>
</evidence>
<proteinExistence type="predicted"/>
<keyword evidence="1" id="KW-0732">Signal</keyword>
<feature type="chain" id="PRO_5037702183" description="Secreted protein" evidence="1">
    <location>
        <begin position="21"/>
        <end position="87"/>
    </location>
</feature>
<dbReference type="Proteomes" id="UP000807115">
    <property type="component" value="Chromosome 2"/>
</dbReference>
<evidence type="ECO:0000313" key="3">
    <source>
        <dbReference type="Proteomes" id="UP000807115"/>
    </source>
</evidence>
<reference evidence="2" key="1">
    <citation type="journal article" date="2019" name="BMC Genomics">
        <title>A new reference genome for Sorghum bicolor reveals high levels of sequence similarity between sweet and grain genotypes: implications for the genetics of sugar metabolism.</title>
        <authorList>
            <person name="Cooper E.A."/>
            <person name="Brenton Z.W."/>
            <person name="Flinn B.S."/>
            <person name="Jenkins J."/>
            <person name="Shu S."/>
            <person name="Flowers D."/>
            <person name="Luo F."/>
            <person name="Wang Y."/>
            <person name="Xia P."/>
            <person name="Barry K."/>
            <person name="Daum C."/>
            <person name="Lipzen A."/>
            <person name="Yoshinaga Y."/>
            <person name="Schmutz J."/>
            <person name="Saski C."/>
            <person name="Vermerris W."/>
            <person name="Kresovich S."/>
        </authorList>
    </citation>
    <scope>NUCLEOTIDE SEQUENCE</scope>
</reference>
<feature type="signal peptide" evidence="1">
    <location>
        <begin position="1"/>
        <end position="20"/>
    </location>
</feature>
<protein>
    <recommendedName>
        <fullName evidence="4">Secreted protein</fullName>
    </recommendedName>
</protein>